<reference evidence="4" key="2">
    <citation type="submission" date="2025-08" db="UniProtKB">
        <authorList>
            <consortium name="Ensembl"/>
        </authorList>
    </citation>
    <scope>IDENTIFICATION</scope>
</reference>
<dbReference type="Bgee" id="ENSLOCG00000000216">
    <property type="expression patterns" value="Expressed in pharyngeal gill and 12 other cell types or tissues"/>
</dbReference>
<reference evidence="4" key="3">
    <citation type="submission" date="2025-09" db="UniProtKB">
        <authorList>
            <consortium name="Ensembl"/>
        </authorList>
    </citation>
    <scope>IDENTIFICATION</scope>
</reference>
<evidence type="ECO:0000259" key="3">
    <source>
        <dbReference type="SMART" id="SM00568"/>
    </source>
</evidence>
<feature type="region of interest" description="Disordered" evidence="1">
    <location>
        <begin position="227"/>
        <end position="290"/>
    </location>
</feature>
<dbReference type="PANTHER" id="PTHR46645">
    <property type="entry name" value="GRAM DOMAIN-CONTAINING PROTEIN 2B-RELATED"/>
    <property type="match status" value="1"/>
</dbReference>
<keyword evidence="2" id="KW-0472">Membrane</keyword>
<proteinExistence type="predicted"/>
<dbReference type="Ensembl" id="ENSLOCT00000000240.1">
    <property type="protein sequence ID" value="ENSLOCP00000000240.1"/>
    <property type="gene ID" value="ENSLOCG00000000216.1"/>
</dbReference>
<evidence type="ECO:0000256" key="2">
    <source>
        <dbReference type="SAM" id="Phobius"/>
    </source>
</evidence>
<dbReference type="STRING" id="7918.ENSLOCP00000000240"/>
<keyword evidence="2" id="KW-1133">Transmembrane helix</keyword>
<keyword evidence="5" id="KW-1185">Reference proteome</keyword>
<dbReference type="Pfam" id="PF02893">
    <property type="entry name" value="GRAM"/>
    <property type="match status" value="1"/>
</dbReference>
<dbReference type="InterPro" id="IPR004182">
    <property type="entry name" value="GRAM"/>
</dbReference>
<feature type="domain" description="GRAM" evidence="3">
    <location>
        <begin position="100"/>
        <end position="167"/>
    </location>
</feature>
<dbReference type="CDD" id="cd13220">
    <property type="entry name" value="PH-GRAM_GRAMDC"/>
    <property type="match status" value="1"/>
</dbReference>
<dbReference type="InParanoid" id="W5LVT3"/>
<sequence length="383" mass="42643">MRISVESCFRTTRGKSVHSYQAESGGGLAMLKKGKSRMKIEPRKAQSLEEAQLEMQQFHKALAKQGAPRSQTFDCTYEKPLEKTEGTGSVSRNSFVKHNKTFHKLFQDVPEHEALTHTFTCALQKEVPYHGKMFVSENFICFYSSVLLKDTKVVIPVSLVAIIKKQNTALLVPNALSIRRNDGEKFVFVSLRNRESCFKLLKSLCSQYEDLSTNSSPVFSSAENSLEKGKNLNSSQSSLEDSNDQSIERNSTFSKDVSPIPKVNKGTKEYAPALNASTPTNYNHEDQTDSVAEPHTGASWVWSVTQKAKSFLAVRETTAVNVLLLIYLMLVVVLLLSSGYIGLRIVALEEQLTSMGALPEFSMQSDRGEVHSSPLLYTHATQL</sequence>
<protein>
    <submittedName>
        <fullName evidence="4">Si:zfos-943e10.1</fullName>
    </submittedName>
</protein>
<dbReference type="PANTHER" id="PTHR46645:SF1">
    <property type="entry name" value="GRAM DOMAIN-CONTAINING PROTEIN"/>
    <property type="match status" value="1"/>
</dbReference>
<evidence type="ECO:0000313" key="5">
    <source>
        <dbReference type="Proteomes" id="UP000018468"/>
    </source>
</evidence>
<dbReference type="eggNOG" id="KOG1032">
    <property type="taxonomic scope" value="Eukaryota"/>
</dbReference>
<dbReference type="InterPro" id="IPR052633">
    <property type="entry name" value="GRAM_domain_protein_2B"/>
</dbReference>
<feature type="transmembrane region" description="Helical" evidence="2">
    <location>
        <begin position="322"/>
        <end position="343"/>
    </location>
</feature>
<dbReference type="Proteomes" id="UP000018468">
    <property type="component" value="Linkage group LG19"/>
</dbReference>
<dbReference type="SMART" id="SM00568">
    <property type="entry name" value="GRAM"/>
    <property type="match status" value="1"/>
</dbReference>
<dbReference type="OMA" id="HYICALQ"/>
<dbReference type="InterPro" id="IPR011993">
    <property type="entry name" value="PH-like_dom_sf"/>
</dbReference>
<name>W5LVT3_LEPOC</name>
<feature type="compositionally biased region" description="Polar residues" evidence="1">
    <location>
        <begin position="231"/>
        <end position="255"/>
    </location>
</feature>
<evidence type="ECO:0000256" key="1">
    <source>
        <dbReference type="SAM" id="MobiDB-lite"/>
    </source>
</evidence>
<evidence type="ECO:0000313" key="4">
    <source>
        <dbReference type="Ensembl" id="ENSLOCP00000000240.1"/>
    </source>
</evidence>
<reference evidence="5" key="1">
    <citation type="submission" date="2011-12" db="EMBL/GenBank/DDBJ databases">
        <title>The Draft Genome of Lepisosteus oculatus.</title>
        <authorList>
            <consortium name="The Broad Institute Genome Assembly &amp; Analysis Group"/>
            <consortium name="Computational R&amp;D Group"/>
            <consortium name="and Sequencing Platform"/>
            <person name="Di Palma F."/>
            <person name="Alfoldi J."/>
            <person name="Johnson J."/>
            <person name="Berlin A."/>
            <person name="Gnerre S."/>
            <person name="Jaffe D."/>
            <person name="MacCallum I."/>
            <person name="Young S."/>
            <person name="Walker B.J."/>
            <person name="Lander E.S."/>
            <person name="Lindblad-Toh K."/>
        </authorList>
    </citation>
    <scope>NUCLEOTIDE SEQUENCE [LARGE SCALE GENOMIC DNA]</scope>
</reference>
<dbReference type="HOGENOM" id="CLU_050698_2_0_1"/>
<dbReference type="GeneTree" id="ENSGT00940000165115"/>
<dbReference type="AlphaFoldDB" id="W5LVT3"/>
<keyword evidence="2" id="KW-0812">Transmembrane</keyword>
<accession>W5LVT3</accession>
<dbReference type="EMBL" id="AHAT01011296">
    <property type="status" value="NOT_ANNOTATED_CDS"/>
    <property type="molecule type" value="Genomic_DNA"/>
</dbReference>
<dbReference type="Gene3D" id="2.30.29.30">
    <property type="entry name" value="Pleckstrin-homology domain (PH domain)/Phosphotyrosine-binding domain (PTB)"/>
    <property type="match status" value="1"/>
</dbReference>
<organism evidence="4 5">
    <name type="scientific">Lepisosteus oculatus</name>
    <name type="common">Spotted gar</name>
    <dbReference type="NCBI Taxonomy" id="7918"/>
    <lineage>
        <taxon>Eukaryota</taxon>
        <taxon>Metazoa</taxon>
        <taxon>Chordata</taxon>
        <taxon>Craniata</taxon>
        <taxon>Vertebrata</taxon>
        <taxon>Euteleostomi</taxon>
        <taxon>Actinopterygii</taxon>
        <taxon>Neopterygii</taxon>
        <taxon>Holostei</taxon>
        <taxon>Semionotiformes</taxon>
        <taxon>Lepisosteidae</taxon>
        <taxon>Lepisosteus</taxon>
    </lineage>
</organism>